<dbReference type="Pfam" id="PF07690">
    <property type="entry name" value="MFS_1"/>
    <property type="match status" value="1"/>
</dbReference>
<organism evidence="6 7">
    <name type="scientific">Monilinia fructicola</name>
    <name type="common">Brown rot fungus</name>
    <name type="synonym">Ciboria fructicola</name>
    <dbReference type="NCBI Taxonomy" id="38448"/>
    <lineage>
        <taxon>Eukaryota</taxon>
        <taxon>Fungi</taxon>
        <taxon>Dikarya</taxon>
        <taxon>Ascomycota</taxon>
        <taxon>Pezizomycotina</taxon>
        <taxon>Leotiomycetes</taxon>
        <taxon>Helotiales</taxon>
        <taxon>Sclerotiniaceae</taxon>
        <taxon>Monilinia</taxon>
    </lineage>
</organism>
<feature type="transmembrane region" description="Helical" evidence="5">
    <location>
        <begin position="459"/>
        <end position="484"/>
    </location>
</feature>
<feature type="transmembrane region" description="Helical" evidence="5">
    <location>
        <begin position="101"/>
        <end position="125"/>
    </location>
</feature>
<dbReference type="EMBL" id="VICG01000001">
    <property type="protein sequence ID" value="KAA8576520.1"/>
    <property type="molecule type" value="Genomic_DNA"/>
</dbReference>
<dbReference type="Proteomes" id="UP000322873">
    <property type="component" value="Unassembled WGS sequence"/>
</dbReference>
<dbReference type="VEuPathDB" id="FungiDB:MFRU_009g03500"/>
<dbReference type="Gene3D" id="1.20.1250.20">
    <property type="entry name" value="MFS general substrate transporter like domains"/>
    <property type="match status" value="1"/>
</dbReference>
<feature type="transmembrane region" description="Helical" evidence="5">
    <location>
        <begin position="200"/>
        <end position="218"/>
    </location>
</feature>
<comment type="subcellular location">
    <subcellularLocation>
        <location evidence="1">Membrane</location>
        <topology evidence="1">Multi-pass membrane protein</topology>
    </subcellularLocation>
</comment>
<reference evidence="6 7" key="1">
    <citation type="submission" date="2019-06" db="EMBL/GenBank/DDBJ databases">
        <title>Genome Sequence of the Brown Rot Fungal Pathogen Monilinia fructicola.</title>
        <authorList>
            <person name="De Miccolis Angelini R.M."/>
            <person name="Landi L."/>
            <person name="Abate D."/>
            <person name="Pollastro S."/>
            <person name="Romanazzi G."/>
            <person name="Faretra F."/>
        </authorList>
    </citation>
    <scope>NUCLEOTIDE SEQUENCE [LARGE SCALE GENOMIC DNA]</scope>
    <source>
        <strain evidence="6 7">Mfrc123</strain>
    </source>
</reference>
<evidence type="ECO:0000256" key="3">
    <source>
        <dbReference type="ARBA" id="ARBA00022989"/>
    </source>
</evidence>
<evidence type="ECO:0000313" key="6">
    <source>
        <dbReference type="EMBL" id="KAA8576520.1"/>
    </source>
</evidence>
<keyword evidence="7" id="KW-1185">Reference proteome</keyword>
<dbReference type="GO" id="GO:0005886">
    <property type="term" value="C:plasma membrane"/>
    <property type="evidence" value="ECO:0007669"/>
    <property type="project" value="TreeGrafter"/>
</dbReference>
<evidence type="ECO:0000256" key="1">
    <source>
        <dbReference type="ARBA" id="ARBA00004141"/>
    </source>
</evidence>
<gene>
    <name evidence="6" type="ORF">EYC84_006629</name>
</gene>
<evidence type="ECO:0008006" key="8">
    <source>
        <dbReference type="Google" id="ProtNLM"/>
    </source>
</evidence>
<name>A0A5M9K6H4_MONFR</name>
<keyword evidence="3 5" id="KW-1133">Transmembrane helix</keyword>
<dbReference type="InterPro" id="IPR036259">
    <property type="entry name" value="MFS_trans_sf"/>
</dbReference>
<dbReference type="PANTHER" id="PTHR23502:SF29">
    <property type="entry name" value="TRANSPORTER, PUTATIVE (AFU_ORTHOLOGUE AFUA_6G06680)-RELATED"/>
    <property type="match status" value="1"/>
</dbReference>
<keyword evidence="2 5" id="KW-0812">Transmembrane</keyword>
<sequence>MGMLILEDRMEHVPGTTRYYDDPERPQIATAASAGLKCDTSGSVPIILIPQPSDDPRDPLNWPLWKRDVILLVLSLVSIFATCLGPILAANTLTLSLHFELPFTEIAILTGYYLMGVGAIGIFYIPSARVWGKRHQFLLGTVILIFSSVWGGASKSYGSLLWARIFQGIGTAPFEALVNATVGDIYFVHERGKRMALTNLAVFGGCFFTPIVVGKITHTIGWPWSFYLVAIFVGVCLPLVIFFVPETAYVRPLHLNTDLASTDEIEQFILKPGHELEEVLRGPNTIETTITANSDGSPASQDKLNRSCATYSETKSHYKDTLMPFSGRYSEESFWKLCLRPFPLFFQPAIFWSCLIQGTLIGWTVFIGIILAAIFLGPPLFWDEVKTGYAYTGAFIGAILGFFVAGALADWSAKYMTRKNRGIYEPEFRIVLVIPQFIFGCAGLYGFGITANTPVDYGWFWPIFFFGMEVMGMVIGAVASSLYIVDAHRDIAIEAFTCLLIFKNFFCFGLTWSGYNWLVKNGVYDTFMIISSIQVGVCLLSVPMYIFGKRNRAFFHKHDILAMLDVQELETDLLFCFTAPAYTTILNSPSPSFPYPAQPAPRLPVVARQDLHDGAPVDAGQDPAGPAGPVRAPPRARVPGGARGAASALALALALQYRYQRDYAHVTYQAGASSNALQGNVSFVEAWGRTGFL</sequence>
<feature type="transmembrane region" description="Helical" evidence="5">
    <location>
        <begin position="137"/>
        <end position="153"/>
    </location>
</feature>
<feature type="transmembrane region" description="Helical" evidence="5">
    <location>
        <begin position="430"/>
        <end position="447"/>
    </location>
</feature>
<dbReference type="PANTHER" id="PTHR23502">
    <property type="entry name" value="MAJOR FACILITATOR SUPERFAMILY"/>
    <property type="match status" value="1"/>
</dbReference>
<feature type="transmembrane region" description="Helical" evidence="5">
    <location>
        <begin position="165"/>
        <end position="188"/>
    </location>
</feature>
<dbReference type="AlphaFoldDB" id="A0A5M9K6H4"/>
<feature type="transmembrane region" description="Helical" evidence="5">
    <location>
        <begin position="388"/>
        <end position="409"/>
    </location>
</feature>
<keyword evidence="4 5" id="KW-0472">Membrane</keyword>
<evidence type="ECO:0000256" key="5">
    <source>
        <dbReference type="SAM" id="Phobius"/>
    </source>
</evidence>
<feature type="transmembrane region" description="Helical" evidence="5">
    <location>
        <begin position="69"/>
        <end position="89"/>
    </location>
</feature>
<accession>A0A5M9K6H4</accession>
<dbReference type="GO" id="GO:0022857">
    <property type="term" value="F:transmembrane transporter activity"/>
    <property type="evidence" value="ECO:0007669"/>
    <property type="project" value="InterPro"/>
</dbReference>
<evidence type="ECO:0000256" key="4">
    <source>
        <dbReference type="ARBA" id="ARBA00023136"/>
    </source>
</evidence>
<protein>
    <recommendedName>
        <fullName evidence="8">Major facilitator superfamily (MFS) profile domain-containing protein</fullName>
    </recommendedName>
</protein>
<feature type="transmembrane region" description="Helical" evidence="5">
    <location>
        <begin position="527"/>
        <end position="547"/>
    </location>
</feature>
<feature type="transmembrane region" description="Helical" evidence="5">
    <location>
        <begin position="349"/>
        <end position="376"/>
    </location>
</feature>
<dbReference type="SUPFAM" id="SSF103473">
    <property type="entry name" value="MFS general substrate transporter"/>
    <property type="match status" value="1"/>
</dbReference>
<evidence type="ECO:0000313" key="7">
    <source>
        <dbReference type="Proteomes" id="UP000322873"/>
    </source>
</evidence>
<evidence type="ECO:0000256" key="2">
    <source>
        <dbReference type="ARBA" id="ARBA00022692"/>
    </source>
</evidence>
<dbReference type="InterPro" id="IPR011701">
    <property type="entry name" value="MFS"/>
</dbReference>
<comment type="caution">
    <text evidence="6">The sequence shown here is derived from an EMBL/GenBank/DDBJ whole genome shotgun (WGS) entry which is preliminary data.</text>
</comment>
<feature type="transmembrane region" description="Helical" evidence="5">
    <location>
        <begin position="224"/>
        <end position="244"/>
    </location>
</feature>
<feature type="transmembrane region" description="Helical" evidence="5">
    <location>
        <begin position="491"/>
        <end position="515"/>
    </location>
</feature>
<proteinExistence type="predicted"/>